<protein>
    <submittedName>
        <fullName evidence="2">Uncharacterized protein</fullName>
    </submittedName>
</protein>
<organism evidence="2">
    <name type="scientific">viral metagenome</name>
    <dbReference type="NCBI Taxonomy" id="1070528"/>
    <lineage>
        <taxon>unclassified sequences</taxon>
        <taxon>metagenomes</taxon>
        <taxon>organismal metagenomes</taxon>
    </lineage>
</organism>
<feature type="transmembrane region" description="Helical" evidence="1">
    <location>
        <begin position="6"/>
        <end position="23"/>
    </location>
</feature>
<dbReference type="EMBL" id="MN740307">
    <property type="protein sequence ID" value="QHT99305.1"/>
    <property type="molecule type" value="Genomic_DNA"/>
</dbReference>
<keyword evidence="1" id="KW-0472">Membrane</keyword>
<evidence type="ECO:0000313" key="2">
    <source>
        <dbReference type="EMBL" id="QHT99305.1"/>
    </source>
</evidence>
<reference evidence="2" key="1">
    <citation type="journal article" date="2020" name="Nature">
        <title>Giant virus diversity and host interactions through global metagenomics.</title>
        <authorList>
            <person name="Schulz F."/>
            <person name="Roux S."/>
            <person name="Paez-Espino D."/>
            <person name="Jungbluth S."/>
            <person name="Walsh D.A."/>
            <person name="Denef V.J."/>
            <person name="McMahon K.D."/>
            <person name="Konstantinidis K.T."/>
            <person name="Eloe-Fadrosh E.A."/>
            <person name="Kyrpides N.C."/>
            <person name="Woyke T."/>
        </authorList>
    </citation>
    <scope>NUCLEOTIDE SEQUENCE</scope>
    <source>
        <strain evidence="2">GVMAG-M-3300025699-48</strain>
    </source>
</reference>
<dbReference type="AlphaFoldDB" id="A0A6C0J3P1"/>
<accession>A0A6C0J3P1</accession>
<name>A0A6C0J3P1_9ZZZZ</name>
<sequence length="130" mass="14711">MEWFYLTVLAIAILLLIIMLTFIGTRIKQNEKSGNTSNDIFPPVQNTCPDLWEATQEGDIIQCKIPTDKNIGNLKNSKGNIDDLTAGEIIGLNTNKDAIDFSSYETECDKKIWADKYNIKWDGISNYNQC</sequence>
<evidence type="ECO:0000256" key="1">
    <source>
        <dbReference type="SAM" id="Phobius"/>
    </source>
</evidence>
<keyword evidence="1" id="KW-0812">Transmembrane</keyword>
<keyword evidence="1" id="KW-1133">Transmembrane helix</keyword>
<proteinExistence type="predicted"/>